<evidence type="ECO:0000256" key="5">
    <source>
        <dbReference type="SAM" id="MobiDB-lite"/>
    </source>
</evidence>
<evidence type="ECO:0000256" key="4">
    <source>
        <dbReference type="ARBA" id="ARBA00022840"/>
    </source>
</evidence>
<feature type="domain" description="Helicase C-terminal" evidence="7">
    <location>
        <begin position="196"/>
        <end position="370"/>
    </location>
</feature>
<dbReference type="Proteomes" id="UP001179121">
    <property type="component" value="Chromosome"/>
</dbReference>
<name>A0AA86N213_9BACT</name>
<dbReference type="PROSITE" id="PS51194">
    <property type="entry name" value="HELICASE_CTER"/>
    <property type="match status" value="1"/>
</dbReference>
<dbReference type="GO" id="GO:0005524">
    <property type="term" value="F:ATP binding"/>
    <property type="evidence" value="ECO:0007669"/>
    <property type="project" value="UniProtKB-KW"/>
</dbReference>
<dbReference type="InterPro" id="IPR049614">
    <property type="entry name" value="HrpB_DEXH"/>
</dbReference>
<dbReference type="InterPro" id="IPR014001">
    <property type="entry name" value="Helicase_ATP-bd"/>
</dbReference>
<evidence type="ECO:0000259" key="6">
    <source>
        <dbReference type="PROSITE" id="PS51192"/>
    </source>
</evidence>
<dbReference type="PROSITE" id="PS51192">
    <property type="entry name" value="HELICASE_ATP_BIND_1"/>
    <property type="match status" value="1"/>
</dbReference>
<dbReference type="Gene3D" id="3.40.50.300">
    <property type="entry name" value="P-loop containing nucleotide triphosphate hydrolases"/>
    <property type="match status" value="2"/>
</dbReference>
<dbReference type="EMBL" id="OX365700">
    <property type="protein sequence ID" value="CAI4033206.1"/>
    <property type="molecule type" value="Genomic_DNA"/>
</dbReference>
<dbReference type="InterPro" id="IPR007502">
    <property type="entry name" value="Helicase-assoc_dom"/>
</dbReference>
<dbReference type="InterPro" id="IPR013689">
    <property type="entry name" value="RNA_helicase_ATP-dep_HrpB_C"/>
</dbReference>
<keyword evidence="3 8" id="KW-0347">Helicase</keyword>
<dbReference type="InterPro" id="IPR056329">
    <property type="entry name" value="CON_HrpB"/>
</dbReference>
<dbReference type="Gene3D" id="1.20.120.1080">
    <property type="match status" value="1"/>
</dbReference>
<dbReference type="PIRSF" id="PIRSF005496">
    <property type="entry name" value="ATP_hel_hrpB"/>
    <property type="match status" value="1"/>
</dbReference>
<dbReference type="InterPro" id="IPR001650">
    <property type="entry name" value="Helicase_C-like"/>
</dbReference>
<dbReference type="NCBIfam" id="TIGR01970">
    <property type="entry name" value="DEAH_box_HrpB"/>
    <property type="match status" value="1"/>
</dbReference>
<dbReference type="KEGG" id="nti:DNFV4_03640"/>
<evidence type="ECO:0000313" key="8">
    <source>
        <dbReference type="EMBL" id="CAI4033206.1"/>
    </source>
</evidence>
<reference evidence="8" key="1">
    <citation type="submission" date="2022-10" db="EMBL/GenBank/DDBJ databases">
        <authorList>
            <person name="Koch H."/>
        </authorList>
    </citation>
    <scope>NUCLEOTIDE SEQUENCE</scope>
    <source>
        <strain evidence="8">DNF</strain>
    </source>
</reference>
<dbReference type="GO" id="GO:0004386">
    <property type="term" value="F:helicase activity"/>
    <property type="evidence" value="ECO:0007669"/>
    <property type="project" value="UniProtKB-KW"/>
</dbReference>
<dbReference type="GO" id="GO:0003676">
    <property type="term" value="F:nucleic acid binding"/>
    <property type="evidence" value="ECO:0007669"/>
    <property type="project" value="InterPro"/>
</dbReference>
<dbReference type="PANTHER" id="PTHR43519:SF1">
    <property type="entry name" value="ATP-DEPENDENT RNA HELICASE HRPB"/>
    <property type="match status" value="1"/>
</dbReference>
<dbReference type="Pfam" id="PF08482">
    <property type="entry name" value="HrpB_C"/>
    <property type="match status" value="1"/>
</dbReference>
<dbReference type="CDD" id="cd17990">
    <property type="entry name" value="DEXHc_HrpB"/>
    <property type="match status" value="1"/>
</dbReference>
<dbReference type="FunFam" id="3.40.50.300:FF:002125">
    <property type="entry name" value="ATP-dependent helicase HrpB"/>
    <property type="match status" value="1"/>
</dbReference>
<dbReference type="SMART" id="SM00487">
    <property type="entry name" value="DEXDc"/>
    <property type="match status" value="1"/>
</dbReference>
<dbReference type="InterPro" id="IPR010225">
    <property type="entry name" value="HrpB"/>
</dbReference>
<dbReference type="RefSeq" id="WP_289270222.1">
    <property type="nucleotide sequence ID" value="NZ_OX365700.1"/>
</dbReference>
<organism evidence="8 9">
    <name type="scientific">Nitrospira tepida</name>
    <dbReference type="NCBI Taxonomy" id="2973512"/>
    <lineage>
        <taxon>Bacteria</taxon>
        <taxon>Pseudomonadati</taxon>
        <taxon>Nitrospirota</taxon>
        <taxon>Nitrospiria</taxon>
        <taxon>Nitrospirales</taxon>
        <taxon>Nitrospiraceae</taxon>
        <taxon>Nitrospira</taxon>
    </lineage>
</organism>
<dbReference type="CDD" id="cd18791">
    <property type="entry name" value="SF2_C_RHA"/>
    <property type="match status" value="1"/>
</dbReference>
<evidence type="ECO:0000256" key="1">
    <source>
        <dbReference type="ARBA" id="ARBA00022741"/>
    </source>
</evidence>
<protein>
    <submittedName>
        <fullName evidence="8">ATP-dependent RNA helicase HrpB</fullName>
    </submittedName>
</protein>
<dbReference type="SUPFAM" id="SSF52540">
    <property type="entry name" value="P-loop containing nucleoside triphosphate hydrolases"/>
    <property type="match status" value="1"/>
</dbReference>
<dbReference type="Pfam" id="PF00271">
    <property type="entry name" value="Helicase_C"/>
    <property type="match status" value="1"/>
</dbReference>
<keyword evidence="1" id="KW-0547">Nucleotide-binding</keyword>
<dbReference type="GO" id="GO:0016787">
    <property type="term" value="F:hydrolase activity"/>
    <property type="evidence" value="ECO:0007669"/>
    <property type="project" value="UniProtKB-KW"/>
</dbReference>
<keyword evidence="2" id="KW-0378">Hydrolase</keyword>
<evidence type="ECO:0000256" key="2">
    <source>
        <dbReference type="ARBA" id="ARBA00022801"/>
    </source>
</evidence>
<feature type="domain" description="Helicase ATP-binding" evidence="6">
    <location>
        <begin position="14"/>
        <end position="178"/>
    </location>
</feature>
<feature type="region of interest" description="Disordered" evidence="5">
    <location>
        <begin position="818"/>
        <end position="845"/>
    </location>
</feature>
<evidence type="ECO:0000256" key="3">
    <source>
        <dbReference type="ARBA" id="ARBA00022806"/>
    </source>
</evidence>
<dbReference type="PANTHER" id="PTHR43519">
    <property type="entry name" value="ATP-DEPENDENT RNA HELICASE HRPB"/>
    <property type="match status" value="1"/>
</dbReference>
<dbReference type="Pfam" id="PF24473">
    <property type="entry name" value="CON_HrpB"/>
    <property type="match status" value="1"/>
</dbReference>
<evidence type="ECO:0000313" key="9">
    <source>
        <dbReference type="Proteomes" id="UP001179121"/>
    </source>
</evidence>
<keyword evidence="9" id="KW-1185">Reference proteome</keyword>
<gene>
    <name evidence="8" type="ORF">DNFV4_03640</name>
</gene>
<sequence>MTDLPIEQVLPELCGMLECRPSLLVTAEPGAGKTTRVPLALLKTAWMEGQKLLLLEPRRLAARAAAHYMARLLGESVGMTVGYRTRLDTKVGRTTRIEVVTEGILTRLLQHDPSLAGYGTVLFDEFHERSLQADLGLALALESQRLFRPDLRLVVMSATLDCATLSDLLGQAPILSCQGRNYPVETRYLDRRIAAPLEQVVVQTVRRALLQDGGSILVFLPGMAEIRRVERRLQEAALDSSITIAPLHGELPQEAQDLAIAPSAAGRRKVVLTTSIAETSLTIEGVRVVVDAGLLRIPRFDPRTGLTRLDTVRVTQDSAEQRRGRAGRLEPGVCYRLWTEADQQTLLPSRPPEILEADLAPLVLELALWGTHDPADLSWLDPPPTGATAQARSLLIQLAALDGKGKVTEHGRRVAELALHPRLAHMVLRGGEQGLGNLACNVAALLSERDLLRGPSGWRNADLRLRLDALERDHDPAGGAQYDRALGQRVHRVAAALQRRLSGAGQSTGRKASQLDSLGALLALAYPDRSAQRQPGGQGRYLLANGRGAQFASPDALATEEYLVIAGLDGTGQWARIDLAAPVRLEELESSCGPLIQTVDFIRWDERGREVQARRQRRLGSLVLSDQGLSDPDPEQVSHALLDGIRRAGVANLPWTRELHQWRARVAFLRRIFGPESNWPDVSDQALSERLAVWLGPWLGRLTRWDQVQRLDLTGPLQSLLTREQQQRLDRLAPTHVTVPTGSRVHLDYEGNERPVLAVRLQELFGCRETPRVADGKVPIMIHLLSPAGRPVQVTNDLAGFWTTSYVAVRKELRGRYPKHHWPEDPLSATPTRRAKRPGEREPRS</sequence>
<evidence type="ECO:0000259" key="7">
    <source>
        <dbReference type="PROSITE" id="PS51194"/>
    </source>
</evidence>
<dbReference type="AlphaFoldDB" id="A0AA86N213"/>
<dbReference type="InterPro" id="IPR027417">
    <property type="entry name" value="P-loop_NTPase"/>
</dbReference>
<accession>A0AA86N213</accession>
<proteinExistence type="predicted"/>
<keyword evidence="4" id="KW-0067">ATP-binding</keyword>
<dbReference type="SMART" id="SM00490">
    <property type="entry name" value="HELICc"/>
    <property type="match status" value="1"/>
</dbReference>
<dbReference type="SMART" id="SM00847">
    <property type="entry name" value="HA2"/>
    <property type="match status" value="1"/>
</dbReference>
<dbReference type="InterPro" id="IPR011545">
    <property type="entry name" value="DEAD/DEAH_box_helicase_dom"/>
</dbReference>
<dbReference type="Pfam" id="PF00270">
    <property type="entry name" value="DEAD"/>
    <property type="match status" value="1"/>
</dbReference>